<dbReference type="RefSeq" id="XP_002957232.1">
    <property type="nucleotide sequence ID" value="XM_002957186.1"/>
</dbReference>
<organism evidence="3">
    <name type="scientific">Volvox carteri f. nagariensis</name>
    <dbReference type="NCBI Taxonomy" id="3068"/>
    <lineage>
        <taxon>Eukaryota</taxon>
        <taxon>Viridiplantae</taxon>
        <taxon>Chlorophyta</taxon>
        <taxon>core chlorophytes</taxon>
        <taxon>Chlorophyceae</taxon>
        <taxon>CS clade</taxon>
        <taxon>Chlamydomonadales</taxon>
        <taxon>Volvocaceae</taxon>
        <taxon>Volvox</taxon>
    </lineage>
</organism>
<dbReference type="KEGG" id="vcn:VOLCADRAFT_98260"/>
<keyword evidence="3" id="KW-1185">Reference proteome</keyword>
<sequence>MGAEPRNSEVSFCPVCERKYSAKDAAERRSQLRAASRRRRLCFTAIHLHTISFTPSCHSTSASCPTLANGTKRRCGYPPAGFSGIASWEAEPGAGNRIEDENVRVGSARALARGRPPLLSPERGQPLIETPLVNSGPLAVAAAADGAAAIGPAKNGRPPAKTGELVAEAALLLDAHTGHKSISSVTHDGSAWVLDDGRGPSGLLELLRRTDCKLPSPPPPPATTGRLPEHPVGAGEHSGPAVLAVAVPVVTLVVVKAVVGAGALSRGLVDVSGRRTAALVSHFYLNHQIDGSPLVSQQA</sequence>
<evidence type="ECO:0000313" key="2">
    <source>
        <dbReference type="EMBL" id="EFJ41730.1"/>
    </source>
</evidence>
<dbReference type="EMBL" id="GL378391">
    <property type="protein sequence ID" value="EFJ41730.1"/>
    <property type="molecule type" value="Genomic_DNA"/>
</dbReference>
<evidence type="ECO:0000256" key="1">
    <source>
        <dbReference type="SAM" id="MobiDB-lite"/>
    </source>
</evidence>
<proteinExistence type="predicted"/>
<name>D8UEZ7_VOLCA</name>
<evidence type="ECO:0000313" key="3">
    <source>
        <dbReference type="Proteomes" id="UP000001058"/>
    </source>
</evidence>
<dbReference type="GeneID" id="9626681"/>
<feature type="region of interest" description="Disordered" evidence="1">
    <location>
        <begin position="213"/>
        <end position="235"/>
    </location>
</feature>
<reference evidence="2 3" key="1">
    <citation type="journal article" date="2010" name="Science">
        <title>Genomic analysis of organismal complexity in the multicellular green alga Volvox carteri.</title>
        <authorList>
            <person name="Prochnik S.E."/>
            <person name="Umen J."/>
            <person name="Nedelcu A.M."/>
            <person name="Hallmann A."/>
            <person name="Miller S.M."/>
            <person name="Nishii I."/>
            <person name="Ferris P."/>
            <person name="Kuo A."/>
            <person name="Mitros T."/>
            <person name="Fritz-Laylin L.K."/>
            <person name="Hellsten U."/>
            <person name="Chapman J."/>
            <person name="Simakov O."/>
            <person name="Rensing S.A."/>
            <person name="Terry A."/>
            <person name="Pangilinan J."/>
            <person name="Kapitonov V."/>
            <person name="Jurka J."/>
            <person name="Salamov A."/>
            <person name="Shapiro H."/>
            <person name="Schmutz J."/>
            <person name="Grimwood J."/>
            <person name="Lindquist E."/>
            <person name="Lucas S."/>
            <person name="Grigoriev I.V."/>
            <person name="Schmitt R."/>
            <person name="Kirk D."/>
            <person name="Rokhsar D.S."/>
        </authorList>
    </citation>
    <scope>NUCLEOTIDE SEQUENCE [LARGE SCALE GENOMIC DNA]</scope>
    <source>
        <strain evidence="3">f. Nagariensis / Eve</strain>
    </source>
</reference>
<protein>
    <submittedName>
        <fullName evidence="2">Uncharacterized protein</fullName>
    </submittedName>
</protein>
<dbReference type="Proteomes" id="UP000001058">
    <property type="component" value="Unassembled WGS sequence"/>
</dbReference>
<gene>
    <name evidence="2" type="ORF">VOLCADRAFT_98260</name>
</gene>
<accession>D8UEZ7</accession>
<dbReference type="InParanoid" id="D8UEZ7"/>
<dbReference type="AlphaFoldDB" id="D8UEZ7"/>